<feature type="region of interest" description="Disordered" evidence="1">
    <location>
        <begin position="240"/>
        <end position="269"/>
    </location>
</feature>
<feature type="compositionally biased region" description="Basic and acidic residues" evidence="1">
    <location>
        <begin position="8"/>
        <end position="25"/>
    </location>
</feature>
<protein>
    <submittedName>
        <fullName evidence="2">Uncharacterized protein</fullName>
    </submittedName>
</protein>
<organism evidence="2">
    <name type="scientific">Eutreptiella gymnastica</name>
    <dbReference type="NCBI Taxonomy" id="73025"/>
    <lineage>
        <taxon>Eukaryota</taxon>
        <taxon>Discoba</taxon>
        <taxon>Euglenozoa</taxon>
        <taxon>Euglenida</taxon>
        <taxon>Spirocuta</taxon>
        <taxon>Euglenophyceae</taxon>
        <taxon>Eutreptiales</taxon>
        <taxon>Eutreptiaceae</taxon>
        <taxon>Eutreptiella</taxon>
    </lineage>
</organism>
<name>A0A7S4G195_9EUGL</name>
<evidence type="ECO:0000256" key="1">
    <source>
        <dbReference type="SAM" id="MobiDB-lite"/>
    </source>
</evidence>
<proteinExistence type="predicted"/>
<feature type="compositionally biased region" description="Polar residues" evidence="1">
    <location>
        <begin position="167"/>
        <end position="180"/>
    </location>
</feature>
<feature type="compositionally biased region" description="Polar residues" evidence="1">
    <location>
        <begin position="434"/>
        <end position="443"/>
    </location>
</feature>
<reference evidence="2" key="1">
    <citation type="submission" date="2021-01" db="EMBL/GenBank/DDBJ databases">
        <authorList>
            <person name="Corre E."/>
            <person name="Pelletier E."/>
            <person name="Niang G."/>
            <person name="Scheremetjew M."/>
            <person name="Finn R."/>
            <person name="Kale V."/>
            <person name="Holt S."/>
            <person name="Cochrane G."/>
            <person name="Meng A."/>
            <person name="Brown T."/>
            <person name="Cohen L."/>
        </authorList>
    </citation>
    <scope>NUCLEOTIDE SEQUENCE</scope>
    <source>
        <strain evidence="2">CCMP1594</strain>
    </source>
</reference>
<dbReference type="EMBL" id="HBJA01095717">
    <property type="protein sequence ID" value="CAE0821961.1"/>
    <property type="molecule type" value="Transcribed_RNA"/>
</dbReference>
<feature type="compositionally biased region" description="Polar residues" evidence="1">
    <location>
        <begin position="537"/>
        <end position="552"/>
    </location>
</feature>
<feature type="compositionally biased region" description="Polar residues" evidence="1">
    <location>
        <begin position="509"/>
        <end position="527"/>
    </location>
</feature>
<feature type="region of interest" description="Disordered" evidence="1">
    <location>
        <begin position="1"/>
        <end position="61"/>
    </location>
</feature>
<gene>
    <name evidence="2" type="ORF">EGYM00163_LOCUS33158</name>
</gene>
<accession>A0A7S4G195</accession>
<feature type="region of interest" description="Disordered" evidence="1">
    <location>
        <begin position="146"/>
        <end position="198"/>
    </location>
</feature>
<feature type="region of interest" description="Disordered" evidence="1">
    <location>
        <begin position="434"/>
        <end position="552"/>
    </location>
</feature>
<feature type="compositionally biased region" description="Polar residues" evidence="1">
    <location>
        <begin position="240"/>
        <end position="251"/>
    </location>
</feature>
<feature type="compositionally biased region" description="Basic and acidic residues" evidence="1">
    <location>
        <begin position="186"/>
        <end position="198"/>
    </location>
</feature>
<evidence type="ECO:0000313" key="2">
    <source>
        <dbReference type="EMBL" id="CAE0821961.1"/>
    </source>
</evidence>
<dbReference type="AlphaFoldDB" id="A0A7S4G195"/>
<sequence>MALVPQEMGRKRATEPGFHAEERRSAKAVNAEARYRNHGDLINPRHSFVPLPTDRPPAGQRSKAYNESTIQAMHVNTNSCEVFDTRRVRKGVTQALVDKQEKQPRTLVAHLHKNDSNIQLGGDTHSEDPRKERLENTYHERVVAEGFPAKNPNPSKCKRQYAAHGASTPSNKENGSPASSRRTRHYVAEPQREEETPRRHLRITPRSVQDRRWGCTHVMPDTQPDPKPRRKYANAVGTHRNLQQSEASSVRSVKGRHDPNQTLHPDVPTILPNENLSDPANGDAASEQELHRVRSGTFSPRGRATSPITGMAVTPETAWQHSPFEQGSYATEAMVPEGVPVRRLSAPVGVSSRHSGYSPRNALKRGDKMDVHSWMSLSTQKTGKRIVNTPERERPSDNLTHHEDILKASVRGRKMLPYADQVGLSDPITHFETTLSASNQKPSCPSRKRRSPVCTGVSTELSGPGARTGRARERPQTSPNPILPESQPPSLSADCLPKTPPATARSIPRSETCSSIGFGPRSSSVGATPTPFRSGRRTMSPSARNVSILTWA</sequence>